<dbReference type="InterPro" id="IPR025364">
    <property type="entry name" value="DUF4268"/>
</dbReference>
<dbReference type="InterPro" id="IPR011856">
    <property type="entry name" value="tRNA_endonuc-like_dom_sf"/>
</dbReference>
<dbReference type="Proteomes" id="UP000705823">
    <property type="component" value="Unassembled WGS sequence"/>
</dbReference>
<keyword evidence="3" id="KW-1185">Reference proteome</keyword>
<feature type="domain" description="DUF4268" evidence="1">
    <location>
        <begin position="170"/>
        <end position="302"/>
    </location>
</feature>
<dbReference type="OrthoDB" id="142611at2157"/>
<evidence type="ECO:0000259" key="1">
    <source>
        <dbReference type="Pfam" id="PF14088"/>
    </source>
</evidence>
<dbReference type="GO" id="GO:0003676">
    <property type="term" value="F:nucleic acid binding"/>
    <property type="evidence" value="ECO:0007669"/>
    <property type="project" value="InterPro"/>
</dbReference>
<gene>
    <name evidence="2" type="ORF">EGH24_06295</name>
</gene>
<dbReference type="EMBL" id="RKLU01000002">
    <property type="protein sequence ID" value="TQQ83038.1"/>
    <property type="molecule type" value="Genomic_DNA"/>
</dbReference>
<dbReference type="Pfam" id="PF14088">
    <property type="entry name" value="DUF4268"/>
    <property type="match status" value="1"/>
</dbReference>
<dbReference type="Gene3D" id="3.40.1350.10">
    <property type="match status" value="1"/>
</dbReference>
<proteinExistence type="predicted"/>
<protein>
    <submittedName>
        <fullName evidence="2">DUF4268 domain-containing protein</fullName>
    </submittedName>
</protein>
<accession>A0A8J8PD28</accession>
<dbReference type="RefSeq" id="WP_142979302.1">
    <property type="nucleotide sequence ID" value="NZ_RKLU01000002.1"/>
</dbReference>
<sequence>MNSLPRAVRHAPRELFSREDTEFTPWLEENIDRISETLDLSLTVIERERDTPTGFSVDLFVEDEDSGQEGVIECQLESTDHDHLGKLLAYSTAFDTDLVIWVVRDARYEHEKTIDWLNESTEKYFHLVKIEAIEIAGEMAPLFTPLASPSPEVKEIGETKREPSDRDKKQERFWTELLERSGEFTLFDNITPKKASYITKGAGVAGIKYIYRIRNGWGDSGLYIDVGEKELNGEVFDELHAQREEIESELDYEVEWHRLEDSRACRITLKFNSYGLEDEDHWPQVQDDMIEAMKEVHSVFGPKIEKLSV</sequence>
<comment type="caution">
    <text evidence="2">The sequence shown here is derived from an EMBL/GenBank/DDBJ whole genome shotgun (WGS) entry which is preliminary data.</text>
</comment>
<name>A0A8J8PD28_9EURY</name>
<dbReference type="AlphaFoldDB" id="A0A8J8PD28"/>
<organism evidence="2 3">
    <name type="scientific">Halonotius terrestris</name>
    <dbReference type="NCBI Taxonomy" id="2487750"/>
    <lineage>
        <taxon>Archaea</taxon>
        <taxon>Methanobacteriati</taxon>
        <taxon>Methanobacteriota</taxon>
        <taxon>Stenosarchaea group</taxon>
        <taxon>Halobacteria</taxon>
        <taxon>Halobacteriales</taxon>
        <taxon>Haloferacaceae</taxon>
        <taxon>Halonotius</taxon>
    </lineage>
</organism>
<evidence type="ECO:0000313" key="3">
    <source>
        <dbReference type="Proteomes" id="UP000705823"/>
    </source>
</evidence>
<evidence type="ECO:0000313" key="2">
    <source>
        <dbReference type="EMBL" id="TQQ83038.1"/>
    </source>
</evidence>
<reference evidence="2" key="1">
    <citation type="submission" date="2019-02" db="EMBL/GenBank/DDBJ databases">
        <title>Halonotius sp. a new haloarchaeum isolated from saline soil.</title>
        <authorList>
            <person name="Duran-Viseras A."/>
            <person name="Sanchez-Porro C."/>
            <person name="Ventosa A."/>
        </authorList>
    </citation>
    <scope>NUCLEOTIDE SEQUENCE</scope>
    <source>
        <strain evidence="2">F15B</strain>
    </source>
</reference>